<evidence type="ECO:0000256" key="8">
    <source>
        <dbReference type="SAM" id="Phobius"/>
    </source>
</evidence>
<keyword evidence="11" id="KW-1185">Reference proteome</keyword>
<feature type="transmembrane region" description="Helical" evidence="8">
    <location>
        <begin position="59"/>
        <end position="81"/>
    </location>
</feature>
<evidence type="ECO:0000256" key="4">
    <source>
        <dbReference type="ARBA" id="ARBA00022989"/>
    </source>
</evidence>
<feature type="domain" description="MARVEL" evidence="9">
    <location>
        <begin position="21"/>
        <end position="171"/>
    </location>
</feature>
<gene>
    <name evidence="10" type="ORF">MG293_014771</name>
</gene>
<evidence type="ECO:0000256" key="2">
    <source>
        <dbReference type="ARBA" id="ARBA00022692"/>
    </source>
</evidence>
<feature type="transmembrane region" description="Helical" evidence="8">
    <location>
        <begin position="93"/>
        <end position="113"/>
    </location>
</feature>
<dbReference type="PANTHER" id="PTHR17068:SF3">
    <property type="entry name" value="MYELOID-ASSOCIATED DIFFERENTIATION MARKER"/>
    <property type="match status" value="1"/>
</dbReference>
<evidence type="ECO:0000313" key="10">
    <source>
        <dbReference type="EMBL" id="KAI4535545.1"/>
    </source>
</evidence>
<evidence type="ECO:0000256" key="6">
    <source>
        <dbReference type="ARBA" id="ARBA00034721"/>
    </source>
</evidence>
<comment type="caution">
    <text evidence="10">The sequence shown here is derived from an EMBL/GenBank/DDBJ whole genome shotgun (WGS) entry which is preliminary data.</text>
</comment>
<dbReference type="GO" id="GO:0005886">
    <property type="term" value="C:plasma membrane"/>
    <property type="evidence" value="ECO:0007669"/>
    <property type="project" value="TreeGrafter"/>
</dbReference>
<feature type="transmembrane region" description="Helical" evidence="8">
    <location>
        <begin position="146"/>
        <end position="167"/>
    </location>
</feature>
<keyword evidence="5 7" id="KW-0472">Membrane</keyword>
<comment type="subcellular location">
    <subcellularLocation>
        <location evidence="1">Membrane</location>
        <topology evidence="1">Multi-pass membrane protein</topology>
    </subcellularLocation>
</comment>
<dbReference type="GO" id="GO:0005911">
    <property type="term" value="C:cell-cell junction"/>
    <property type="evidence" value="ECO:0007669"/>
    <property type="project" value="TreeGrafter"/>
</dbReference>
<name>A0AAD4U0P1_OVIAM</name>
<sequence>MPDHHSTMSTNRTFTLSISASFDTIWFYLRLPQLFSSCVAFSLVASMGTGREDVGNWSMAIWCFCFAVTLIIFIAELFHVQLCNMEYKLPVKLVHTLLIVLLYTSALVLWPLYQFYERLDGKPQRSSDEDCIDGFTACLCTWDQRLAVAILTASNLLVYVAGLVYWARQLSVGTKRLHSTPDSLRS</sequence>
<dbReference type="PANTHER" id="PTHR17068">
    <property type="entry name" value="MYELOID-ASSOCIATED DIFFERENTIATION MARKER MYADM FAMILY MEMBER"/>
    <property type="match status" value="1"/>
</dbReference>
<comment type="similarity">
    <text evidence="6">Belongs to the MAL family.</text>
</comment>
<evidence type="ECO:0000256" key="5">
    <source>
        <dbReference type="ARBA" id="ARBA00023136"/>
    </source>
</evidence>
<dbReference type="InterPro" id="IPR008253">
    <property type="entry name" value="Marvel"/>
</dbReference>
<dbReference type="EMBL" id="JAKZEL010000018">
    <property type="protein sequence ID" value="KAI4535545.1"/>
    <property type="molecule type" value="Genomic_DNA"/>
</dbReference>
<evidence type="ECO:0000313" key="11">
    <source>
        <dbReference type="Proteomes" id="UP001214576"/>
    </source>
</evidence>
<protein>
    <recommendedName>
        <fullName evidence="9">MARVEL domain-containing protein</fullName>
    </recommendedName>
</protein>
<evidence type="ECO:0000256" key="3">
    <source>
        <dbReference type="ARBA" id="ARBA00022737"/>
    </source>
</evidence>
<evidence type="ECO:0000256" key="7">
    <source>
        <dbReference type="PROSITE-ProRule" id="PRU00581"/>
    </source>
</evidence>
<organism evidence="10 11">
    <name type="scientific">Ovis ammon polii</name>
    <dbReference type="NCBI Taxonomy" id="230172"/>
    <lineage>
        <taxon>Eukaryota</taxon>
        <taxon>Metazoa</taxon>
        <taxon>Chordata</taxon>
        <taxon>Craniata</taxon>
        <taxon>Vertebrata</taxon>
        <taxon>Euteleostomi</taxon>
        <taxon>Mammalia</taxon>
        <taxon>Eutheria</taxon>
        <taxon>Laurasiatheria</taxon>
        <taxon>Artiodactyla</taxon>
        <taxon>Ruminantia</taxon>
        <taxon>Pecora</taxon>
        <taxon>Bovidae</taxon>
        <taxon>Caprinae</taxon>
        <taxon>Ovis</taxon>
    </lineage>
</organism>
<dbReference type="AlphaFoldDB" id="A0AAD4U0P1"/>
<keyword evidence="2 7" id="KW-0812">Transmembrane</keyword>
<keyword evidence="3" id="KW-0677">Repeat</keyword>
<evidence type="ECO:0000256" key="1">
    <source>
        <dbReference type="ARBA" id="ARBA00004141"/>
    </source>
</evidence>
<dbReference type="InterPro" id="IPR047123">
    <property type="entry name" value="MYADM-like"/>
</dbReference>
<evidence type="ECO:0000259" key="9">
    <source>
        <dbReference type="PROSITE" id="PS51225"/>
    </source>
</evidence>
<proteinExistence type="inferred from homology"/>
<dbReference type="Proteomes" id="UP001214576">
    <property type="component" value="Unassembled WGS sequence"/>
</dbReference>
<reference evidence="10" key="1">
    <citation type="submission" date="2022-03" db="EMBL/GenBank/DDBJ databases">
        <title>Genomic analyses of argali, domestic sheep and their hybrids provide insights into chromosomal evolution, heterosis and genetic basis of agronomic traits.</title>
        <authorList>
            <person name="Li M."/>
        </authorList>
    </citation>
    <scope>NUCLEOTIDE SEQUENCE</scope>
    <source>
        <strain evidence="10">CAU-MHL-2022a</strain>
        <tissue evidence="10">Skin</tissue>
    </source>
</reference>
<keyword evidence="4 8" id="KW-1133">Transmembrane helix</keyword>
<feature type="transmembrane region" description="Helical" evidence="8">
    <location>
        <begin position="27"/>
        <end position="47"/>
    </location>
</feature>
<dbReference type="Pfam" id="PF01284">
    <property type="entry name" value="MARVEL"/>
    <property type="match status" value="1"/>
</dbReference>
<dbReference type="PROSITE" id="PS51225">
    <property type="entry name" value="MARVEL"/>
    <property type="match status" value="1"/>
</dbReference>
<accession>A0AAD4U0P1</accession>